<evidence type="ECO:0000256" key="4">
    <source>
        <dbReference type="ARBA" id="ARBA00005432"/>
    </source>
</evidence>
<dbReference type="InterPro" id="IPR011322">
    <property type="entry name" value="N-reg_PII-like_a/b"/>
</dbReference>
<dbReference type="PANTHER" id="PTHR10291:SF43">
    <property type="entry name" value="DEHYDRODOLICHYL DIPHOSPHATE SYNTHASE COMPLEX SUBUNIT DHDDS"/>
    <property type="match status" value="1"/>
</dbReference>
<comment type="caution">
    <text evidence="18">The sequence shown here is derived from an EMBL/GenBank/DDBJ whole genome shotgun (WGS) entry which is preliminary data.</text>
</comment>
<protein>
    <recommendedName>
        <fullName evidence="6">ATP phosphoribosyltransferase</fullName>
        <ecNumber evidence="5">2.5.1.87</ecNumber>
    </recommendedName>
    <alternativeName>
        <fullName evidence="14">Ditrans,polycis-polyprenyl diphosphate synthase ((2E,6E)-farnesyl diphosphate specific)</fullName>
    </alternativeName>
</protein>
<dbReference type="SUPFAM" id="SSF53850">
    <property type="entry name" value="Periplasmic binding protein-like II"/>
    <property type="match status" value="1"/>
</dbReference>
<keyword evidence="19" id="KW-1185">Reference proteome</keyword>
<comment type="catalytic activity">
    <reaction evidence="11">
        <text>n isopentenyl diphosphate + (2E,6E)-farnesyl diphosphate = a di-trans,poly-cis-polyprenyl diphosphate + n diphosphate</text>
        <dbReference type="Rhea" id="RHEA:53008"/>
        <dbReference type="Rhea" id="RHEA-COMP:19494"/>
        <dbReference type="ChEBI" id="CHEBI:33019"/>
        <dbReference type="ChEBI" id="CHEBI:128769"/>
        <dbReference type="ChEBI" id="CHEBI:136960"/>
        <dbReference type="ChEBI" id="CHEBI:175763"/>
        <dbReference type="EC" id="2.5.1.87"/>
    </reaction>
</comment>
<dbReference type="Gene3D" id="3.40.1180.10">
    <property type="entry name" value="Decaprenyl diphosphate synthase-like"/>
    <property type="match status" value="1"/>
</dbReference>
<dbReference type="Gene3D" id="3.30.70.120">
    <property type="match status" value="1"/>
</dbReference>
<dbReference type="GO" id="GO:0005811">
    <property type="term" value="C:lipid droplet"/>
    <property type="evidence" value="ECO:0007669"/>
    <property type="project" value="TreeGrafter"/>
</dbReference>
<gene>
    <name evidence="18" type="ORF">CXQ87_004003</name>
</gene>
<evidence type="ECO:0000256" key="2">
    <source>
        <dbReference type="ARBA" id="ARBA00004406"/>
    </source>
</evidence>
<dbReference type="InterPro" id="IPR018198">
    <property type="entry name" value="ATP_PRibTrfase_CS"/>
</dbReference>
<dbReference type="Gene3D" id="3.40.190.10">
    <property type="entry name" value="Periplasmic binding protein-like II"/>
    <property type="match status" value="2"/>
</dbReference>
<proteinExistence type="inferred from homology"/>
<keyword evidence="7 18" id="KW-0808">Transferase</keyword>
<evidence type="ECO:0000313" key="18">
    <source>
        <dbReference type="EMBL" id="PVH16139.1"/>
    </source>
</evidence>
<dbReference type="InterPro" id="IPR013115">
    <property type="entry name" value="HisG_C"/>
</dbReference>
<dbReference type="InterPro" id="IPR036424">
    <property type="entry name" value="UPP_synth-like_sf"/>
</dbReference>
<sequence length="619" mass="68719">MSEWISTFPGYTSVVSRVKKTVGSIIRTGPTPRHVGVIMDGNRRYAKNHKIELKEGHNLGFDSMANILELLYESGVECATVYAFSIENFKRSRYEVEWLMDLARSKFQQISQQGELCEKYGIKIKILGNVALLPQDVQKILAETEEITKDNTRAVLNVCFPYTSRDEMTNSVKKIVTQAVKDTSVFIDESTIDDFLYTSESPPLDILVRTSGTYRLSDFLLWQAVPSSCAVMFSNKLWPDFTAWDMIKMLLTWSFNVYWYGSGNGNPSSSSMKQELTSESHAKAEIELSPSPGLSSSTTAYERFQDNSSDSDRDSLVKSDIEDNTSNSSMTSVGRLYEKCCNFLAGADIHFRRSNRLDIALSTNLPIALIFLPAADIPTFVGEGKCDLGITGLDQVKEADMLKSVELLLDLQFGKCKLQVQVPEIGSYDEPEQLLGKKIVTSFTRLASNYFAEIEKVHGMEEGSTKITYVGGSVEASCALGVGDAIVDLVESGETMKAAGLKPIATVLDTSAHLIVSRKPRFPDLVKIIHQRFEGILAAQRFVLCTYNAPRSIVPEVLKITPGRRAATISALENREETDEPWVAISSMVEKARISDVMDDLKKCGGTDILVFDINNCRV</sequence>
<dbReference type="AlphaFoldDB" id="A0A2V1ADN8"/>
<keyword evidence="10" id="KW-0472">Membrane</keyword>
<feature type="domain" description="ATP phosphoribosyltransferase catalytic" evidence="16">
    <location>
        <begin position="374"/>
        <end position="521"/>
    </location>
</feature>
<dbReference type="InterPro" id="IPR018520">
    <property type="entry name" value="UPP_synth-like_CS"/>
</dbReference>
<evidence type="ECO:0000256" key="1">
    <source>
        <dbReference type="ARBA" id="ARBA00001946"/>
    </source>
</evidence>
<dbReference type="UniPathway" id="UPA00031">
    <property type="reaction ID" value="UER00006"/>
</dbReference>
<evidence type="ECO:0000256" key="3">
    <source>
        <dbReference type="ARBA" id="ARBA00004922"/>
    </source>
</evidence>
<evidence type="ECO:0000256" key="15">
    <source>
        <dbReference type="SAM" id="MobiDB-lite"/>
    </source>
</evidence>
<dbReference type="Pfam" id="PF01255">
    <property type="entry name" value="Prenyltransf"/>
    <property type="match status" value="1"/>
</dbReference>
<dbReference type="PROSITE" id="PS01316">
    <property type="entry name" value="ATP_P_PHORIBOSYLTR"/>
    <property type="match status" value="1"/>
</dbReference>
<comment type="pathway">
    <text evidence="3">Protein modification; protein glycosylation.</text>
</comment>
<dbReference type="GO" id="GO:1904423">
    <property type="term" value="C:dehydrodolichyl diphosphate synthase complex"/>
    <property type="evidence" value="ECO:0007669"/>
    <property type="project" value="TreeGrafter"/>
</dbReference>
<name>A0A2V1ADN8_9ASCO</name>
<evidence type="ECO:0000313" key="19">
    <source>
        <dbReference type="Proteomes" id="UP000244406"/>
    </source>
</evidence>
<dbReference type="HAMAP" id="MF_01139">
    <property type="entry name" value="ISPT"/>
    <property type="match status" value="1"/>
</dbReference>
<dbReference type="GeneID" id="37004003"/>
<comment type="subcellular location">
    <subcellularLocation>
        <location evidence="2">Endoplasmic reticulum membrane</location>
        <topology evidence="2">Peripheral membrane protein</topology>
    </subcellularLocation>
</comment>
<dbReference type="GO" id="GO:0000287">
    <property type="term" value="F:magnesium ion binding"/>
    <property type="evidence" value="ECO:0007669"/>
    <property type="project" value="InterPro"/>
</dbReference>
<feature type="compositionally biased region" description="Low complexity" evidence="15">
    <location>
        <begin position="288"/>
        <end position="299"/>
    </location>
</feature>
<dbReference type="InterPro" id="IPR013820">
    <property type="entry name" value="ATP_PRibTrfase_cat"/>
</dbReference>
<dbReference type="PANTHER" id="PTHR10291">
    <property type="entry name" value="DEHYDRODOLICHYL DIPHOSPHATE SYNTHASE FAMILY MEMBER"/>
    <property type="match status" value="1"/>
</dbReference>
<evidence type="ECO:0000259" key="16">
    <source>
        <dbReference type="Pfam" id="PF01634"/>
    </source>
</evidence>
<dbReference type="GO" id="GO:0016094">
    <property type="term" value="P:polyprenol biosynthetic process"/>
    <property type="evidence" value="ECO:0007669"/>
    <property type="project" value="TreeGrafter"/>
</dbReference>
<comment type="cofactor">
    <cofactor evidence="1">
        <name>Mg(2+)</name>
        <dbReference type="ChEBI" id="CHEBI:18420"/>
    </cofactor>
</comment>
<evidence type="ECO:0000256" key="10">
    <source>
        <dbReference type="ARBA" id="ARBA00023136"/>
    </source>
</evidence>
<keyword evidence="8" id="KW-0256">Endoplasmic reticulum</keyword>
<dbReference type="EMBL" id="PKFP01000004">
    <property type="protein sequence ID" value="PVH16139.1"/>
    <property type="molecule type" value="Genomic_DNA"/>
</dbReference>
<evidence type="ECO:0000256" key="12">
    <source>
        <dbReference type="ARBA" id="ARBA00058504"/>
    </source>
</evidence>
<dbReference type="FunFam" id="3.40.190.10:FF:000123">
    <property type="entry name" value="HIS1p ATP phosphoribosyltransferase"/>
    <property type="match status" value="1"/>
</dbReference>
<dbReference type="Pfam" id="PF01634">
    <property type="entry name" value="HisG"/>
    <property type="match status" value="1"/>
</dbReference>
<dbReference type="EC" id="2.5.1.87" evidence="5"/>
<dbReference type="NCBIfam" id="TIGR00070">
    <property type="entry name" value="hisG"/>
    <property type="match status" value="1"/>
</dbReference>
<evidence type="ECO:0000256" key="7">
    <source>
        <dbReference type="ARBA" id="ARBA00022679"/>
    </source>
</evidence>
<evidence type="ECO:0000256" key="13">
    <source>
        <dbReference type="ARBA" id="ARBA00064670"/>
    </source>
</evidence>
<dbReference type="GO" id="GO:0045547">
    <property type="term" value="F:ditrans,polycis-polyprenyl diphosphate synthase [(2E,6E)-farnesyl diphosphate specific] activity"/>
    <property type="evidence" value="ECO:0007669"/>
    <property type="project" value="UniProtKB-EC"/>
</dbReference>
<dbReference type="VEuPathDB" id="FungiDB:CXQ87_004003"/>
<evidence type="ECO:0000256" key="14">
    <source>
        <dbReference type="ARBA" id="ARBA00078879"/>
    </source>
</evidence>
<keyword evidence="9" id="KW-0460">Magnesium</keyword>
<dbReference type="GO" id="GO:0000105">
    <property type="term" value="P:L-histidine biosynthetic process"/>
    <property type="evidence" value="ECO:0007669"/>
    <property type="project" value="UniProtKB-UniPathway"/>
</dbReference>
<organism evidence="18 19">
    <name type="scientific">Candidozyma duobushaemuli</name>
    <dbReference type="NCBI Taxonomy" id="1231522"/>
    <lineage>
        <taxon>Eukaryota</taxon>
        <taxon>Fungi</taxon>
        <taxon>Dikarya</taxon>
        <taxon>Ascomycota</taxon>
        <taxon>Saccharomycotina</taxon>
        <taxon>Pichiomycetes</taxon>
        <taxon>Metschnikowiaceae</taxon>
        <taxon>Candidozyma</taxon>
    </lineage>
</organism>
<feature type="compositionally biased region" description="Basic and acidic residues" evidence="15">
    <location>
        <begin position="310"/>
        <end position="321"/>
    </location>
</feature>
<evidence type="ECO:0000256" key="9">
    <source>
        <dbReference type="ARBA" id="ARBA00022842"/>
    </source>
</evidence>
<feature type="region of interest" description="Disordered" evidence="15">
    <location>
        <begin position="287"/>
        <end position="329"/>
    </location>
</feature>
<evidence type="ECO:0000256" key="11">
    <source>
        <dbReference type="ARBA" id="ARBA00047353"/>
    </source>
</evidence>
<dbReference type="SUPFAM" id="SSF64005">
    <property type="entry name" value="Undecaprenyl diphosphate synthase"/>
    <property type="match status" value="1"/>
</dbReference>
<accession>A0A2V1ADN8</accession>
<comment type="similarity">
    <text evidence="4">Belongs to the UPP synthase family.</text>
</comment>
<dbReference type="RefSeq" id="XP_025337079.1">
    <property type="nucleotide sequence ID" value="XM_025482461.1"/>
</dbReference>
<evidence type="ECO:0000256" key="5">
    <source>
        <dbReference type="ARBA" id="ARBA00012596"/>
    </source>
</evidence>
<dbReference type="PROSITE" id="PS01066">
    <property type="entry name" value="UPP_SYNTHASE"/>
    <property type="match status" value="1"/>
</dbReference>
<dbReference type="NCBIfam" id="TIGR03455">
    <property type="entry name" value="HisG_C-term"/>
    <property type="match status" value="1"/>
</dbReference>
<dbReference type="SUPFAM" id="SSF54913">
    <property type="entry name" value="GlnB-like"/>
    <property type="match status" value="1"/>
</dbReference>
<dbReference type="NCBIfam" id="TIGR00055">
    <property type="entry name" value="uppS"/>
    <property type="match status" value="1"/>
</dbReference>
<evidence type="ECO:0000256" key="8">
    <source>
        <dbReference type="ARBA" id="ARBA00022824"/>
    </source>
</evidence>
<dbReference type="Pfam" id="PF08029">
    <property type="entry name" value="HisG_C"/>
    <property type="match status" value="1"/>
</dbReference>
<dbReference type="GO" id="GO:0003879">
    <property type="term" value="F:ATP phosphoribosyltransferase activity"/>
    <property type="evidence" value="ECO:0007669"/>
    <property type="project" value="InterPro"/>
</dbReference>
<comment type="subunit">
    <text evidence="13">Forms an active dehydrodolichyl diphosphate synthase complex with NUS1.</text>
</comment>
<keyword evidence="18" id="KW-0328">Glycosyltransferase</keyword>
<evidence type="ECO:0000256" key="6">
    <source>
        <dbReference type="ARBA" id="ARBA00020998"/>
    </source>
</evidence>
<dbReference type="InterPro" id="IPR001441">
    <property type="entry name" value="UPP_synth-like"/>
</dbReference>
<evidence type="ECO:0000259" key="17">
    <source>
        <dbReference type="Pfam" id="PF08029"/>
    </source>
</evidence>
<dbReference type="FunFam" id="3.40.1180.10:FF:000002">
    <property type="entry name" value="Alkyl transferase"/>
    <property type="match status" value="1"/>
</dbReference>
<dbReference type="InterPro" id="IPR015867">
    <property type="entry name" value="N-reg_PII/ATP_PRibTrfase_C"/>
</dbReference>
<dbReference type="GO" id="GO:0005789">
    <property type="term" value="C:endoplasmic reticulum membrane"/>
    <property type="evidence" value="ECO:0007669"/>
    <property type="project" value="UniProtKB-SubCell"/>
</dbReference>
<reference evidence="18 19" key="1">
    <citation type="submission" date="2017-12" db="EMBL/GenBank/DDBJ databases">
        <title>Genome Sequence of the Amphotericin B-resistant Candida duobushaemulonii strain, B09383.</title>
        <authorList>
            <person name="Chow N.A."/>
            <person name="Gade L."/>
            <person name="Batra D."/>
            <person name="Rowe L.A."/>
            <person name="Loparev V.N."/>
            <person name="Litvintseva A.P."/>
        </authorList>
    </citation>
    <scope>NUCLEOTIDE SEQUENCE [LARGE SCALE GENOMIC DNA]</scope>
    <source>
        <strain evidence="18 19">B09383</strain>
    </source>
</reference>
<dbReference type="Proteomes" id="UP000244406">
    <property type="component" value="Unassembled WGS sequence"/>
</dbReference>
<feature type="domain" description="Histidine biosynthesis HisG C-terminal" evidence="17">
    <location>
        <begin position="539"/>
        <end position="616"/>
    </location>
</feature>
<dbReference type="CDD" id="cd00475">
    <property type="entry name" value="Cis_IPPS"/>
    <property type="match status" value="1"/>
</dbReference>
<comment type="function">
    <text evidence="12">With NUS1, forms the dehydrodolichyl diphosphate synthase (DDS) complex, an essential component of the dolichol monophosphate (Dol-P) biosynthetic machinery. Adds multiple copies of isopentenyl pyrophosphate (IPP) to farnesyl pyrophosphate (FPP) to produce dehydrodolichyl diphosphate (Dedol-PP), a precursor of dolichol which is utilized as a sugar carrier in protein glycosylation in the endoplasmic reticulum (ER).</text>
</comment>